<proteinExistence type="evidence at transcript level"/>
<feature type="compositionally biased region" description="Low complexity" evidence="1">
    <location>
        <begin position="51"/>
        <end position="61"/>
    </location>
</feature>
<feature type="region of interest" description="Disordered" evidence="1">
    <location>
        <begin position="399"/>
        <end position="472"/>
    </location>
</feature>
<dbReference type="KEGG" id="zma:100383268"/>
<sequence>MATALLRDSYRTRATSRLILPGVQRDSRQGVLKDCVPGLRRAPGHGGGVEPGAAARLPARPGGAGAPLRRDPPAQVPPPPRRHAAPRVLGRRRRAPPRRQLRHRALHLRHAAPVPPPAPAGRRRRGPALVPADPRRPRLPPRARRHPPRPQVRQHLRQRQPGPGQDRRLRPRHRGPPPRLAARGALRRGHAGVHGARGVRGGLRRARRRLLVRHVRPRDGHARVPLQRVRAPRAHLQESHLRDKAGGSVQGERPRGEAVHRQVPGAGVAAAERGRAAQRPVPAAGRRLRPRLRRRRGLQRHVQLPAPARVPGPPPPCRQHWLHGEQRGGVQWRRRRRRQMGRRVRGRGRRWQHVPRHRPAVQRARRRRAARCWCRHHHQGQEDAGRTHLPPAAYRRQRWHREGPEHLLPLRRGRGHGAERGHRDGCGAGHHRPRGDPHRRDDRRRGGRAAAALEAGSWHGRRRRRRRRSGHVGRYRPLQELPVQRVLRRVAGRLHVGGGGGAARLPVRGAARPVRGDHVPGRRRAGAVPGLWVQLRRRRRAG</sequence>
<feature type="region of interest" description="Disordered" evidence="1">
    <location>
        <begin position="305"/>
        <end position="363"/>
    </location>
</feature>
<evidence type="ECO:0000313" key="2">
    <source>
        <dbReference type="EMBL" id="ACN33640.1"/>
    </source>
</evidence>
<feature type="compositionally biased region" description="Basic and acidic residues" evidence="1">
    <location>
        <begin position="434"/>
        <end position="444"/>
    </location>
</feature>
<feature type="compositionally biased region" description="Basic residues" evidence="1">
    <location>
        <begin position="80"/>
        <end position="110"/>
    </location>
</feature>
<feature type="region of interest" description="Disordered" evidence="1">
    <location>
        <begin position="36"/>
        <end position="201"/>
    </location>
</feature>
<evidence type="ECO:0000256" key="1">
    <source>
        <dbReference type="SAM" id="MobiDB-lite"/>
    </source>
</evidence>
<feature type="compositionally biased region" description="Pro residues" evidence="1">
    <location>
        <begin position="308"/>
        <end position="317"/>
    </location>
</feature>
<feature type="compositionally biased region" description="Basic residues" evidence="1">
    <location>
        <begin position="459"/>
        <end position="472"/>
    </location>
</feature>
<feature type="region of interest" description="Disordered" evidence="1">
    <location>
        <begin position="234"/>
        <end position="282"/>
    </location>
</feature>
<dbReference type="OrthoDB" id="4062651at2759"/>
<dbReference type="EMBL" id="BT066743">
    <property type="protein sequence ID" value="ACN33640.1"/>
    <property type="molecule type" value="mRNA"/>
</dbReference>
<feature type="compositionally biased region" description="Basic residues" evidence="1">
    <location>
        <begin position="332"/>
        <end position="363"/>
    </location>
</feature>
<dbReference type="RefSeq" id="NP_001169399.1">
    <property type="nucleotide sequence ID" value="NM_001175928.1"/>
</dbReference>
<protein>
    <submittedName>
        <fullName evidence="2">Uncharacterized protein</fullName>
    </submittedName>
</protein>
<feature type="compositionally biased region" description="Low complexity" evidence="1">
    <location>
        <begin position="265"/>
        <end position="282"/>
    </location>
</feature>
<feature type="compositionally biased region" description="Basic and acidic residues" evidence="1">
    <location>
        <begin position="235"/>
        <end position="245"/>
    </location>
</feature>
<organism evidence="2">
    <name type="scientific">Zea mays</name>
    <name type="common">Maize</name>
    <dbReference type="NCBI Taxonomy" id="4577"/>
    <lineage>
        <taxon>Eukaryota</taxon>
        <taxon>Viridiplantae</taxon>
        <taxon>Streptophyta</taxon>
        <taxon>Embryophyta</taxon>
        <taxon>Tracheophyta</taxon>
        <taxon>Spermatophyta</taxon>
        <taxon>Magnoliopsida</taxon>
        <taxon>Liliopsida</taxon>
        <taxon>Poales</taxon>
        <taxon>Poaceae</taxon>
        <taxon>PACMAD clade</taxon>
        <taxon>Panicoideae</taxon>
        <taxon>Andropogonodae</taxon>
        <taxon>Andropogoneae</taxon>
        <taxon>Tripsacinae</taxon>
        <taxon>Zea</taxon>
    </lineage>
</organism>
<reference evidence="2" key="1">
    <citation type="journal article" date="2009" name="PLoS Genet.">
        <title>Sequencing, mapping, and analysis of 27,455 maize full-length cDNAs.</title>
        <authorList>
            <person name="Soderlund C."/>
            <person name="Descour A."/>
            <person name="Kudrna D."/>
            <person name="Bomhoff M."/>
            <person name="Boyd L."/>
            <person name="Currie J."/>
            <person name="Angelova A."/>
            <person name="Collura K."/>
            <person name="Wissotski M."/>
            <person name="Ashley E."/>
            <person name="Morrow D."/>
            <person name="Fernandes J."/>
            <person name="Walbot V."/>
            <person name="Yu Y."/>
        </authorList>
    </citation>
    <scope>NUCLEOTIDE SEQUENCE</scope>
    <source>
        <strain evidence="2">B73</strain>
    </source>
</reference>
<accession>C0PEM4</accession>
<feature type="compositionally biased region" description="Basic and acidic residues" evidence="1">
    <location>
        <begin position="416"/>
        <end position="425"/>
    </location>
</feature>
<name>C0PEM4_MAIZE</name>
<dbReference type="GeneID" id="100383268"/>
<feature type="compositionally biased region" description="Basic residues" evidence="1">
    <location>
        <begin position="137"/>
        <end position="158"/>
    </location>
</feature>
<dbReference type="AlphaFoldDB" id="C0PEM4"/>